<evidence type="ECO:0000313" key="2">
    <source>
        <dbReference type="EMBL" id="KFD56643.1"/>
    </source>
</evidence>
<proteinExistence type="predicted"/>
<sequence>MALQLKMRQSVPQDERPIASQYDSDELHESAEDDRKQRRLKCRIVTGRSNKPDLISRGDFGPDAFASQGYCSMSVQNYQRVTYFISPLTTDQRYLAIGWALGSSPGEQASLFRDTGTTGETMRGLSL</sequence>
<dbReference type="AlphaFoldDB" id="A0A085MHE7"/>
<organism evidence="2 3">
    <name type="scientific">Trichuris suis</name>
    <name type="common">pig whipworm</name>
    <dbReference type="NCBI Taxonomy" id="68888"/>
    <lineage>
        <taxon>Eukaryota</taxon>
        <taxon>Metazoa</taxon>
        <taxon>Ecdysozoa</taxon>
        <taxon>Nematoda</taxon>
        <taxon>Enoplea</taxon>
        <taxon>Dorylaimia</taxon>
        <taxon>Trichinellida</taxon>
        <taxon>Trichuridae</taxon>
        <taxon>Trichuris</taxon>
    </lineage>
</organism>
<evidence type="ECO:0000313" key="3">
    <source>
        <dbReference type="Proteomes" id="UP000030764"/>
    </source>
</evidence>
<feature type="region of interest" description="Disordered" evidence="1">
    <location>
        <begin position="1"/>
        <end position="38"/>
    </location>
</feature>
<gene>
    <name evidence="2" type="ORF">M513_02319</name>
</gene>
<dbReference type="Proteomes" id="UP000030764">
    <property type="component" value="Unassembled WGS sequence"/>
</dbReference>
<name>A0A085MHE7_9BILA</name>
<evidence type="ECO:0000256" key="1">
    <source>
        <dbReference type="SAM" id="MobiDB-lite"/>
    </source>
</evidence>
<keyword evidence="3" id="KW-1185">Reference proteome</keyword>
<accession>A0A085MHE7</accession>
<dbReference type="EMBL" id="KL363192">
    <property type="protein sequence ID" value="KFD56643.1"/>
    <property type="molecule type" value="Genomic_DNA"/>
</dbReference>
<reference evidence="2 3" key="1">
    <citation type="journal article" date="2014" name="Nat. Genet.">
        <title>Genome and transcriptome of the porcine whipworm Trichuris suis.</title>
        <authorList>
            <person name="Jex A.R."/>
            <person name="Nejsum P."/>
            <person name="Schwarz E.M."/>
            <person name="Hu L."/>
            <person name="Young N.D."/>
            <person name="Hall R.S."/>
            <person name="Korhonen P.K."/>
            <person name="Liao S."/>
            <person name="Thamsborg S."/>
            <person name="Xia J."/>
            <person name="Xu P."/>
            <person name="Wang S."/>
            <person name="Scheerlinck J.P."/>
            <person name="Hofmann A."/>
            <person name="Sternberg P.W."/>
            <person name="Wang J."/>
            <person name="Gasser R.B."/>
        </authorList>
    </citation>
    <scope>NUCLEOTIDE SEQUENCE [LARGE SCALE GENOMIC DNA]</scope>
    <source>
        <strain evidence="2">DCEP-RM93M</strain>
    </source>
</reference>
<feature type="compositionally biased region" description="Basic and acidic residues" evidence="1">
    <location>
        <begin position="25"/>
        <end position="36"/>
    </location>
</feature>
<protein>
    <submittedName>
        <fullName evidence="2">Uncharacterized protein</fullName>
    </submittedName>
</protein>